<keyword evidence="1 2" id="KW-0597">Phosphoprotein</keyword>
<dbReference type="AlphaFoldDB" id="A0A1Y6BHL0"/>
<protein>
    <submittedName>
        <fullName evidence="4">Response regulator receiver domain-containing protein</fullName>
    </submittedName>
</protein>
<dbReference type="PANTHER" id="PTHR44591:SF3">
    <property type="entry name" value="RESPONSE REGULATORY DOMAIN-CONTAINING PROTEIN"/>
    <property type="match status" value="1"/>
</dbReference>
<dbReference type="PROSITE" id="PS50110">
    <property type="entry name" value="RESPONSE_REGULATORY"/>
    <property type="match status" value="1"/>
</dbReference>
<dbReference type="EMBL" id="FWZT01000003">
    <property type="protein sequence ID" value="SMF03236.1"/>
    <property type="molecule type" value="Genomic_DNA"/>
</dbReference>
<dbReference type="GO" id="GO:0000160">
    <property type="term" value="P:phosphorelay signal transduction system"/>
    <property type="evidence" value="ECO:0007669"/>
    <property type="project" value="InterPro"/>
</dbReference>
<dbReference type="InterPro" id="IPR001789">
    <property type="entry name" value="Sig_transdc_resp-reg_receiver"/>
</dbReference>
<evidence type="ECO:0000313" key="4">
    <source>
        <dbReference type="EMBL" id="SMF03236.1"/>
    </source>
</evidence>
<organism evidence="4 5">
    <name type="scientific">Pseudobacteriovorax antillogorgiicola</name>
    <dbReference type="NCBI Taxonomy" id="1513793"/>
    <lineage>
        <taxon>Bacteria</taxon>
        <taxon>Pseudomonadati</taxon>
        <taxon>Bdellovibrionota</taxon>
        <taxon>Oligoflexia</taxon>
        <taxon>Oligoflexales</taxon>
        <taxon>Pseudobacteriovoracaceae</taxon>
        <taxon>Pseudobacteriovorax</taxon>
    </lineage>
</organism>
<keyword evidence="5" id="KW-1185">Reference proteome</keyword>
<dbReference type="Proteomes" id="UP000192907">
    <property type="component" value="Unassembled WGS sequence"/>
</dbReference>
<feature type="domain" description="Response regulatory" evidence="3">
    <location>
        <begin position="3"/>
        <end position="112"/>
    </location>
</feature>
<evidence type="ECO:0000313" key="5">
    <source>
        <dbReference type="Proteomes" id="UP000192907"/>
    </source>
</evidence>
<accession>A0A1Y6BHL0</accession>
<dbReference type="InterPro" id="IPR050595">
    <property type="entry name" value="Bact_response_regulator"/>
</dbReference>
<name>A0A1Y6BHL0_9BACT</name>
<sequence>MSKILIIDEATPQRSLIKSALEDQGHDVIEANDSPQGLVRAIKISFDYIFCDLNMSGLSGKEFLAKTSHLPSKTFILISENDSQAREECRCLGAADVVLKLADKKVYQDLLS</sequence>
<dbReference type="Gene3D" id="3.40.50.2300">
    <property type="match status" value="1"/>
</dbReference>
<evidence type="ECO:0000256" key="2">
    <source>
        <dbReference type="PROSITE-ProRule" id="PRU00169"/>
    </source>
</evidence>
<dbReference type="SUPFAM" id="SSF52172">
    <property type="entry name" value="CheY-like"/>
    <property type="match status" value="1"/>
</dbReference>
<evidence type="ECO:0000259" key="3">
    <source>
        <dbReference type="PROSITE" id="PS50110"/>
    </source>
</evidence>
<dbReference type="OrthoDB" id="1490554at2"/>
<reference evidence="5" key="1">
    <citation type="submission" date="2017-04" db="EMBL/GenBank/DDBJ databases">
        <authorList>
            <person name="Varghese N."/>
            <person name="Submissions S."/>
        </authorList>
    </citation>
    <scope>NUCLEOTIDE SEQUENCE [LARGE SCALE GENOMIC DNA]</scope>
    <source>
        <strain evidence="5">RKEM611</strain>
    </source>
</reference>
<evidence type="ECO:0000256" key="1">
    <source>
        <dbReference type="ARBA" id="ARBA00022553"/>
    </source>
</evidence>
<gene>
    <name evidence="4" type="ORF">SAMN06296036_103325</name>
</gene>
<feature type="modified residue" description="4-aspartylphosphate" evidence="2">
    <location>
        <position position="52"/>
    </location>
</feature>
<dbReference type="RefSeq" id="WP_132315779.1">
    <property type="nucleotide sequence ID" value="NZ_FWZT01000003.1"/>
</dbReference>
<dbReference type="STRING" id="1513793.SAMN06296036_103325"/>
<proteinExistence type="predicted"/>
<dbReference type="InterPro" id="IPR011006">
    <property type="entry name" value="CheY-like_superfamily"/>
</dbReference>
<dbReference type="CDD" id="cd00156">
    <property type="entry name" value="REC"/>
    <property type="match status" value="1"/>
</dbReference>
<dbReference type="PANTHER" id="PTHR44591">
    <property type="entry name" value="STRESS RESPONSE REGULATOR PROTEIN 1"/>
    <property type="match status" value="1"/>
</dbReference>
<dbReference type="Pfam" id="PF00072">
    <property type="entry name" value="Response_reg"/>
    <property type="match status" value="1"/>
</dbReference>
<dbReference type="SMART" id="SM00448">
    <property type="entry name" value="REC"/>
    <property type="match status" value="1"/>
</dbReference>